<feature type="compositionally biased region" description="Polar residues" evidence="6">
    <location>
        <begin position="306"/>
        <end position="316"/>
    </location>
</feature>
<evidence type="ECO:0000256" key="4">
    <source>
        <dbReference type="ARBA" id="ARBA00022989"/>
    </source>
</evidence>
<name>A0A4Q9MS69_9APHY</name>
<keyword evidence="5 7" id="KW-0472">Membrane</keyword>
<dbReference type="InterPro" id="IPR020846">
    <property type="entry name" value="MFS_dom"/>
</dbReference>
<dbReference type="GO" id="GO:0016020">
    <property type="term" value="C:membrane"/>
    <property type="evidence" value="ECO:0007669"/>
    <property type="project" value="UniProtKB-SubCell"/>
</dbReference>
<feature type="compositionally biased region" description="Polar residues" evidence="6">
    <location>
        <begin position="339"/>
        <end position="348"/>
    </location>
</feature>
<dbReference type="Pfam" id="PF07690">
    <property type="entry name" value="MFS_1"/>
    <property type="match status" value="1"/>
</dbReference>
<feature type="region of interest" description="Disordered" evidence="6">
    <location>
        <begin position="293"/>
        <end position="367"/>
    </location>
</feature>
<keyword evidence="4 7" id="KW-1133">Transmembrane helix</keyword>
<feature type="transmembrane region" description="Helical" evidence="7">
    <location>
        <begin position="144"/>
        <end position="169"/>
    </location>
</feature>
<sequence length="667" mass="71936">MSAINPRASGLWASSRMSYISVAGEYDDEDGSDVDLEAMDFDASEDDGRTPLDRTIDRIGMGSYQWTLLCLCGFGWLADNMWIQAVAIILPRVQQHFSVRDSYIGLLSSSMFAGMMFGAVGWGTCSDLMGRTTAFNATLFLTSVFGVLASVANTFVLLCLALFFLGSAVGGSMPTDGTLLLEHMPNGKQYLVTALSVFFSFGAVLAAIIGLLVIPSHSCPPAPAPCDASTQNMGWKYLLAALGLITLSMFLARMVFFRLHESPRYLVHAGRPLEAIESLQLISAFNGDELSLDPEDVDDSVPAPATQPTLPSNSHTGADEESQKFASTSGQSIEPLRTSPKSANSYNSVGRPDVSLDAHQFGTPLPGSDAVFPRFPVLPPAPAPEEQRPLMSAAQEETDTLPPAVPRPPRSRQGSSAARNSRRLSRRLSTASSYIESKSGPLCGMLPRWMRRSALAWIDRVAMVLTPEWMRTTLLVWAAWCGLSLAYTMFNVYLPKLLETRGIDPNGAPKSLEDSLWDVVIYSLGGCPGAILGAWLIESPLGRRWSLAGSTFMTAVFCWLFAVVEHPWLVRASTVGISLSATAMYAVLYGWTPEIFGTKVRGTACGIASALSRVGGMIAPILGGSLLAIDRTVPVYTSIVIFIISGICVLLIKEREVQLGGARTFSH</sequence>
<dbReference type="InterPro" id="IPR005828">
    <property type="entry name" value="MFS_sugar_transport-like"/>
</dbReference>
<feature type="transmembrane region" description="Helical" evidence="7">
    <location>
        <begin position="635"/>
        <end position="652"/>
    </location>
</feature>
<feature type="transmembrane region" description="Helical" evidence="7">
    <location>
        <begin position="234"/>
        <end position="256"/>
    </location>
</feature>
<feature type="transmembrane region" description="Helical" evidence="7">
    <location>
        <begin position="603"/>
        <end position="629"/>
    </location>
</feature>
<feature type="transmembrane region" description="Helical" evidence="7">
    <location>
        <begin position="519"/>
        <end position="537"/>
    </location>
</feature>
<organism evidence="9">
    <name type="scientific">Dichomitus squalens</name>
    <dbReference type="NCBI Taxonomy" id="114155"/>
    <lineage>
        <taxon>Eukaryota</taxon>
        <taxon>Fungi</taxon>
        <taxon>Dikarya</taxon>
        <taxon>Basidiomycota</taxon>
        <taxon>Agaricomycotina</taxon>
        <taxon>Agaricomycetes</taxon>
        <taxon>Polyporales</taxon>
        <taxon>Polyporaceae</taxon>
        <taxon>Dichomitus</taxon>
    </lineage>
</organism>
<feature type="domain" description="Major facilitator superfamily (MFS) profile" evidence="8">
    <location>
        <begin position="68"/>
        <end position="657"/>
    </location>
</feature>
<protein>
    <submittedName>
        <fullName evidence="9">MFS general substrate transporter</fullName>
    </submittedName>
</protein>
<dbReference type="PANTHER" id="PTHR23511">
    <property type="entry name" value="SYNAPTIC VESICLE GLYCOPROTEIN 2"/>
    <property type="match status" value="1"/>
</dbReference>
<feature type="transmembrane region" description="Helical" evidence="7">
    <location>
        <begin position="102"/>
        <end position="124"/>
    </location>
</feature>
<evidence type="ECO:0000256" key="2">
    <source>
        <dbReference type="ARBA" id="ARBA00022448"/>
    </source>
</evidence>
<dbReference type="InterPro" id="IPR011701">
    <property type="entry name" value="MFS"/>
</dbReference>
<evidence type="ECO:0000313" key="9">
    <source>
        <dbReference type="EMBL" id="TBU29928.1"/>
    </source>
</evidence>
<keyword evidence="3 7" id="KW-0812">Transmembrane</keyword>
<comment type="subcellular location">
    <subcellularLocation>
        <location evidence="1">Membrane</location>
        <topology evidence="1">Multi-pass membrane protein</topology>
    </subcellularLocation>
</comment>
<evidence type="ECO:0000256" key="7">
    <source>
        <dbReference type="SAM" id="Phobius"/>
    </source>
</evidence>
<feature type="transmembrane region" description="Helical" evidence="7">
    <location>
        <begin position="568"/>
        <end position="591"/>
    </location>
</feature>
<evidence type="ECO:0000256" key="3">
    <source>
        <dbReference type="ARBA" id="ARBA00022692"/>
    </source>
</evidence>
<feature type="transmembrane region" description="Helical" evidence="7">
    <location>
        <begin position="474"/>
        <end position="494"/>
    </location>
</feature>
<proteinExistence type="predicted"/>
<keyword evidence="2" id="KW-0813">Transport</keyword>
<evidence type="ECO:0000256" key="5">
    <source>
        <dbReference type="ARBA" id="ARBA00023136"/>
    </source>
</evidence>
<evidence type="ECO:0000256" key="6">
    <source>
        <dbReference type="SAM" id="MobiDB-lite"/>
    </source>
</evidence>
<dbReference type="InterPro" id="IPR036259">
    <property type="entry name" value="MFS_trans_sf"/>
</dbReference>
<feature type="region of interest" description="Disordered" evidence="6">
    <location>
        <begin position="393"/>
        <end position="432"/>
    </location>
</feature>
<dbReference type="GO" id="GO:0022857">
    <property type="term" value="F:transmembrane transporter activity"/>
    <property type="evidence" value="ECO:0007669"/>
    <property type="project" value="InterPro"/>
</dbReference>
<evidence type="ECO:0000259" key="8">
    <source>
        <dbReference type="PROSITE" id="PS50850"/>
    </source>
</evidence>
<dbReference type="Gene3D" id="1.20.1250.20">
    <property type="entry name" value="MFS general substrate transporter like domains"/>
    <property type="match status" value="2"/>
</dbReference>
<feature type="transmembrane region" description="Helical" evidence="7">
    <location>
        <begin position="190"/>
        <end position="214"/>
    </location>
</feature>
<dbReference type="PROSITE" id="PS50850">
    <property type="entry name" value="MFS"/>
    <property type="match status" value="1"/>
</dbReference>
<dbReference type="SUPFAM" id="SSF103473">
    <property type="entry name" value="MFS general substrate transporter"/>
    <property type="match status" value="1"/>
</dbReference>
<dbReference type="PANTHER" id="PTHR23511:SF5">
    <property type="entry name" value="MAJOR FACILITATOR-TYPE TRANSPORTER HXNZ-RELATED"/>
    <property type="match status" value="1"/>
</dbReference>
<dbReference type="OrthoDB" id="4139357at2759"/>
<reference evidence="9" key="1">
    <citation type="submission" date="2019-01" db="EMBL/GenBank/DDBJ databases">
        <title>Draft genome sequences of three monokaryotic isolates of the white-rot basidiomycete fungus Dichomitus squalens.</title>
        <authorList>
            <consortium name="DOE Joint Genome Institute"/>
            <person name="Lopez S.C."/>
            <person name="Andreopoulos B."/>
            <person name="Pangilinan J."/>
            <person name="Lipzen A."/>
            <person name="Riley R."/>
            <person name="Ahrendt S."/>
            <person name="Ng V."/>
            <person name="Barry K."/>
            <person name="Daum C."/>
            <person name="Grigoriev I.V."/>
            <person name="Hilden K.S."/>
            <person name="Makela M.R."/>
            <person name="de Vries R.P."/>
        </authorList>
    </citation>
    <scope>NUCLEOTIDE SEQUENCE [LARGE SCALE GENOMIC DNA]</scope>
    <source>
        <strain evidence="9">OM18370.1</strain>
    </source>
</reference>
<evidence type="ECO:0000256" key="1">
    <source>
        <dbReference type="ARBA" id="ARBA00004141"/>
    </source>
</evidence>
<dbReference type="AlphaFoldDB" id="A0A4Q9MS69"/>
<gene>
    <name evidence="9" type="ORF">BD311DRAFT_755469</name>
</gene>
<dbReference type="Proteomes" id="UP000292957">
    <property type="component" value="Unassembled WGS sequence"/>
</dbReference>
<feature type="transmembrane region" description="Helical" evidence="7">
    <location>
        <begin position="544"/>
        <end position="562"/>
    </location>
</feature>
<dbReference type="EMBL" id="ML143409">
    <property type="protein sequence ID" value="TBU29928.1"/>
    <property type="molecule type" value="Genomic_DNA"/>
</dbReference>
<accession>A0A4Q9MS69</accession>
<dbReference type="Pfam" id="PF00083">
    <property type="entry name" value="Sugar_tr"/>
    <property type="match status" value="1"/>
</dbReference>